<dbReference type="EMBL" id="MU276092">
    <property type="protein sequence ID" value="KAI0041961.1"/>
    <property type="molecule type" value="Genomic_DNA"/>
</dbReference>
<evidence type="ECO:0000313" key="1">
    <source>
        <dbReference type="EMBL" id="KAI0041961.1"/>
    </source>
</evidence>
<name>A0ACB8RE53_9AGAM</name>
<feature type="non-terminal residue" evidence="1">
    <location>
        <position position="69"/>
    </location>
</feature>
<accession>A0ACB8RE53</accession>
<gene>
    <name evidence="1" type="ORF">FA95DRAFT_1454247</name>
</gene>
<dbReference type="Proteomes" id="UP000814033">
    <property type="component" value="Unassembled WGS sequence"/>
</dbReference>
<organism evidence="1 2">
    <name type="scientific">Auriscalpium vulgare</name>
    <dbReference type="NCBI Taxonomy" id="40419"/>
    <lineage>
        <taxon>Eukaryota</taxon>
        <taxon>Fungi</taxon>
        <taxon>Dikarya</taxon>
        <taxon>Basidiomycota</taxon>
        <taxon>Agaricomycotina</taxon>
        <taxon>Agaricomycetes</taxon>
        <taxon>Russulales</taxon>
        <taxon>Auriscalpiaceae</taxon>
        <taxon>Auriscalpium</taxon>
    </lineage>
</organism>
<reference evidence="1" key="2">
    <citation type="journal article" date="2022" name="New Phytol.">
        <title>Evolutionary transition to the ectomycorrhizal habit in the genomes of a hyperdiverse lineage of mushroom-forming fungi.</title>
        <authorList>
            <person name="Looney B."/>
            <person name="Miyauchi S."/>
            <person name="Morin E."/>
            <person name="Drula E."/>
            <person name="Courty P.E."/>
            <person name="Kohler A."/>
            <person name="Kuo A."/>
            <person name="LaButti K."/>
            <person name="Pangilinan J."/>
            <person name="Lipzen A."/>
            <person name="Riley R."/>
            <person name="Andreopoulos W."/>
            <person name="He G."/>
            <person name="Johnson J."/>
            <person name="Nolan M."/>
            <person name="Tritt A."/>
            <person name="Barry K.W."/>
            <person name="Grigoriev I.V."/>
            <person name="Nagy L.G."/>
            <person name="Hibbett D."/>
            <person name="Henrissat B."/>
            <person name="Matheny P.B."/>
            <person name="Labbe J."/>
            <person name="Martin F.M."/>
        </authorList>
    </citation>
    <scope>NUCLEOTIDE SEQUENCE</scope>
    <source>
        <strain evidence="1">FP105234-sp</strain>
    </source>
</reference>
<comment type="caution">
    <text evidence="1">The sequence shown here is derived from an EMBL/GenBank/DDBJ whole genome shotgun (WGS) entry which is preliminary data.</text>
</comment>
<evidence type="ECO:0000313" key="2">
    <source>
        <dbReference type="Proteomes" id="UP000814033"/>
    </source>
</evidence>
<reference evidence="1" key="1">
    <citation type="submission" date="2021-02" db="EMBL/GenBank/DDBJ databases">
        <authorList>
            <consortium name="DOE Joint Genome Institute"/>
            <person name="Ahrendt S."/>
            <person name="Looney B.P."/>
            <person name="Miyauchi S."/>
            <person name="Morin E."/>
            <person name="Drula E."/>
            <person name="Courty P.E."/>
            <person name="Chicoki N."/>
            <person name="Fauchery L."/>
            <person name="Kohler A."/>
            <person name="Kuo A."/>
            <person name="Labutti K."/>
            <person name="Pangilinan J."/>
            <person name="Lipzen A."/>
            <person name="Riley R."/>
            <person name="Andreopoulos W."/>
            <person name="He G."/>
            <person name="Johnson J."/>
            <person name="Barry K.W."/>
            <person name="Grigoriev I.V."/>
            <person name="Nagy L."/>
            <person name="Hibbett D."/>
            <person name="Henrissat B."/>
            <person name="Matheny P.B."/>
            <person name="Labbe J."/>
            <person name="Martin F."/>
        </authorList>
    </citation>
    <scope>NUCLEOTIDE SEQUENCE</scope>
    <source>
        <strain evidence="1">FP105234-sp</strain>
    </source>
</reference>
<sequence>LAGAELPPRPEQWDIQSGWTKYHHYADGSSYSEHVEYPMHDGRPEDMLVFDVETMPEYHPYSVLATAAT</sequence>
<keyword evidence="2" id="KW-1185">Reference proteome</keyword>
<proteinExistence type="predicted"/>
<protein>
    <submittedName>
        <fullName evidence="1">Uncharacterized protein</fullName>
    </submittedName>
</protein>
<feature type="non-terminal residue" evidence="1">
    <location>
        <position position="1"/>
    </location>
</feature>